<dbReference type="AlphaFoldDB" id="A0A1H7S381"/>
<sequence>MKKLFRALHSSGTVFSATSALLLSTASMAEGSTSASPLSGCAPLCVGGVCTPVQIADFWPTTSIAVTDQDVYFSGGAYPTLSNGFVGRVSKSGGPATRILTNLAAIPAVRETGGDLYVLGSAHPLPGKVNRLNANGSFTAIPASAGKPRFFTGDATHLYWIDTNDGHFYAVPREGGSPTVVAQSGLPTKPLQALTDEDNLYWVNRPASGKGWTLWKAPKDGGAAPTQLLFIQAGKFHQFAMDADTIYFLDYYTGLNKISKSGGAVTNIAYADSPGSVLAVDDERLYWIKDEVLTATCKDGSGDQVLTTETYSTDDIAVDDSGIYWAQFYKVWKLAK</sequence>
<organism evidence="2 3">
    <name type="scientific">Stigmatella aurantiaca</name>
    <dbReference type="NCBI Taxonomy" id="41"/>
    <lineage>
        <taxon>Bacteria</taxon>
        <taxon>Pseudomonadati</taxon>
        <taxon>Myxococcota</taxon>
        <taxon>Myxococcia</taxon>
        <taxon>Myxococcales</taxon>
        <taxon>Cystobacterineae</taxon>
        <taxon>Archangiaceae</taxon>
        <taxon>Stigmatella</taxon>
    </lineage>
</organism>
<protein>
    <recommendedName>
        <fullName evidence="4">DUF5050 domain-containing protein</fullName>
    </recommendedName>
</protein>
<accession>A0A1H7S381</accession>
<evidence type="ECO:0008006" key="4">
    <source>
        <dbReference type="Google" id="ProtNLM"/>
    </source>
</evidence>
<proteinExistence type="predicted"/>
<evidence type="ECO:0000313" key="2">
    <source>
        <dbReference type="EMBL" id="SEL66254.1"/>
    </source>
</evidence>
<name>A0A1H7S381_STIAU</name>
<keyword evidence="1" id="KW-0732">Signal</keyword>
<gene>
    <name evidence="2" type="ORF">SAMN05444354_107269</name>
</gene>
<reference evidence="3" key="1">
    <citation type="submission" date="2016-10" db="EMBL/GenBank/DDBJ databases">
        <authorList>
            <person name="Varghese N."/>
            <person name="Submissions S."/>
        </authorList>
    </citation>
    <scope>NUCLEOTIDE SEQUENCE [LARGE SCALE GENOMIC DNA]</scope>
    <source>
        <strain evidence="3">DSM 17044</strain>
    </source>
</reference>
<evidence type="ECO:0000313" key="3">
    <source>
        <dbReference type="Proteomes" id="UP000182719"/>
    </source>
</evidence>
<dbReference type="EMBL" id="FOAP01000007">
    <property type="protein sequence ID" value="SEL66254.1"/>
    <property type="molecule type" value="Genomic_DNA"/>
</dbReference>
<feature type="signal peptide" evidence="1">
    <location>
        <begin position="1"/>
        <end position="29"/>
    </location>
</feature>
<dbReference type="Proteomes" id="UP000182719">
    <property type="component" value="Unassembled WGS sequence"/>
</dbReference>
<keyword evidence="3" id="KW-1185">Reference proteome</keyword>
<evidence type="ECO:0000256" key="1">
    <source>
        <dbReference type="SAM" id="SignalP"/>
    </source>
</evidence>
<dbReference type="SUPFAM" id="SSF63825">
    <property type="entry name" value="YWTD domain"/>
    <property type="match status" value="1"/>
</dbReference>
<dbReference type="InterPro" id="IPR011042">
    <property type="entry name" value="6-blade_b-propeller_TolB-like"/>
</dbReference>
<feature type="chain" id="PRO_5010263841" description="DUF5050 domain-containing protein" evidence="1">
    <location>
        <begin position="30"/>
        <end position="336"/>
    </location>
</feature>
<dbReference type="Gene3D" id="2.120.10.30">
    <property type="entry name" value="TolB, C-terminal domain"/>
    <property type="match status" value="1"/>
</dbReference>